<keyword evidence="3" id="KW-1185">Reference proteome</keyword>
<sequence length="99" mass="11482">MTLSPVDQKQASSDSSSDSDSDKGSNDVDMTKLVDFLYEDLPHLFDERGIDRTAYDDYVQFRDPITRHDDLDGYLMNIAALKHLFRPKFQLRDNYEVDT</sequence>
<protein>
    <submittedName>
        <fullName evidence="2">Uncharacterized protein</fullName>
    </submittedName>
</protein>
<feature type="compositionally biased region" description="Polar residues" evidence="1">
    <location>
        <begin position="1"/>
        <end position="11"/>
    </location>
</feature>
<evidence type="ECO:0000313" key="2">
    <source>
        <dbReference type="EMBL" id="CAL1367627.1"/>
    </source>
</evidence>
<feature type="region of interest" description="Disordered" evidence="1">
    <location>
        <begin position="1"/>
        <end position="27"/>
    </location>
</feature>
<name>A0AAV2D733_9ROSI</name>
<gene>
    <name evidence="2" type="ORF">LTRI10_LOCUS11196</name>
</gene>
<organism evidence="2 3">
    <name type="scientific">Linum trigynum</name>
    <dbReference type="NCBI Taxonomy" id="586398"/>
    <lineage>
        <taxon>Eukaryota</taxon>
        <taxon>Viridiplantae</taxon>
        <taxon>Streptophyta</taxon>
        <taxon>Embryophyta</taxon>
        <taxon>Tracheophyta</taxon>
        <taxon>Spermatophyta</taxon>
        <taxon>Magnoliopsida</taxon>
        <taxon>eudicotyledons</taxon>
        <taxon>Gunneridae</taxon>
        <taxon>Pentapetalae</taxon>
        <taxon>rosids</taxon>
        <taxon>fabids</taxon>
        <taxon>Malpighiales</taxon>
        <taxon>Linaceae</taxon>
        <taxon>Linum</taxon>
    </lineage>
</organism>
<evidence type="ECO:0000256" key="1">
    <source>
        <dbReference type="SAM" id="MobiDB-lite"/>
    </source>
</evidence>
<accession>A0AAV2D733</accession>
<dbReference type="Pfam" id="PF10184">
    <property type="entry name" value="DUF2358"/>
    <property type="match status" value="1"/>
</dbReference>
<dbReference type="Proteomes" id="UP001497516">
    <property type="component" value="Chromosome 2"/>
</dbReference>
<proteinExistence type="predicted"/>
<dbReference type="InterPro" id="IPR018790">
    <property type="entry name" value="DUF2358"/>
</dbReference>
<dbReference type="EMBL" id="OZ034815">
    <property type="protein sequence ID" value="CAL1367627.1"/>
    <property type="molecule type" value="Genomic_DNA"/>
</dbReference>
<dbReference type="AlphaFoldDB" id="A0AAV2D733"/>
<reference evidence="2 3" key="1">
    <citation type="submission" date="2024-04" db="EMBL/GenBank/DDBJ databases">
        <authorList>
            <person name="Fracassetti M."/>
        </authorList>
    </citation>
    <scope>NUCLEOTIDE SEQUENCE [LARGE SCALE GENOMIC DNA]</scope>
</reference>
<evidence type="ECO:0000313" key="3">
    <source>
        <dbReference type="Proteomes" id="UP001497516"/>
    </source>
</evidence>